<evidence type="ECO:0000256" key="9">
    <source>
        <dbReference type="HAMAP-Rule" id="MF_01201"/>
    </source>
</evidence>
<dbReference type="InterPro" id="IPR009006">
    <property type="entry name" value="Ala_racemase/Decarboxylase_C"/>
</dbReference>
<dbReference type="PROSITE" id="PS00395">
    <property type="entry name" value="ALANINE_RACEMASE"/>
    <property type="match status" value="1"/>
</dbReference>
<dbReference type="Pfam" id="PF00842">
    <property type="entry name" value="Ala_racemase_C"/>
    <property type="match status" value="1"/>
</dbReference>
<feature type="modified residue" description="N6-(pyridoxal phosphate)lysine" evidence="9">
    <location>
        <position position="34"/>
    </location>
</feature>
<dbReference type="HAMAP" id="MF_01201">
    <property type="entry name" value="Ala_racemase"/>
    <property type="match status" value="1"/>
</dbReference>
<feature type="active site" description="Proton acceptor; specific for L-alanine" evidence="9">
    <location>
        <position position="254"/>
    </location>
</feature>
<dbReference type="CDD" id="cd06827">
    <property type="entry name" value="PLPDE_III_AR_proteobact"/>
    <property type="match status" value="1"/>
</dbReference>
<comment type="pathway">
    <text evidence="8 9">Amino-acid biosynthesis; D-alanine biosynthesis; D-alanine from L-alanine: step 1/1.</text>
</comment>
<dbReference type="InterPro" id="IPR011079">
    <property type="entry name" value="Ala_racemase_C"/>
</dbReference>
<dbReference type="Proteomes" id="UP001595692">
    <property type="component" value="Unassembled WGS sequence"/>
</dbReference>
<dbReference type="EMBL" id="JBHSAF010000006">
    <property type="protein sequence ID" value="MFC3913165.1"/>
    <property type="molecule type" value="Genomic_DNA"/>
</dbReference>
<sequence length="357" mass="39098">MQAVTAEINTGALQHNFEIVRQHAPRAKIVAVVKANAYGHDLLTVARTLKDADAYAVARIEEALALRSGGIVKPVIMLEGFFSADDLPVLAANNLQTAVHSWEQLEALERAELSQPLYAWMKLDTGMHRLGVRPEEVTDFYRRLSACKNVVQPFNLMTHFSCADELDNPLTREQIDLFTQLANGHPGERALANSAAVLAWQDAHADWIRPGIMLYGISPFPEHVGADHGLQPVMTLKSNLIAVRTAKAGERVGYGANWVTERDTRLGVVAMGYGDGYPRMAPNGTPVLINGRIVPTAGRVSMDMMTVDLGPDANDKVGDDVVLWGDGLPVELVAQHVGTIPYELVLKLTPRVRLTFR</sequence>
<name>A0ABV8CLS2_9GAMM</name>
<evidence type="ECO:0000256" key="8">
    <source>
        <dbReference type="ARBA" id="ARBA00037912"/>
    </source>
</evidence>
<reference evidence="12" key="1">
    <citation type="journal article" date="2019" name="Int. J. Syst. Evol. Microbiol.">
        <title>The Global Catalogue of Microorganisms (GCM) 10K type strain sequencing project: providing services to taxonomists for standard genome sequencing and annotation.</title>
        <authorList>
            <consortium name="The Broad Institute Genomics Platform"/>
            <consortium name="The Broad Institute Genome Sequencing Center for Infectious Disease"/>
            <person name="Wu L."/>
            <person name="Ma J."/>
        </authorList>
    </citation>
    <scope>NUCLEOTIDE SEQUENCE [LARGE SCALE GENOMIC DNA]</scope>
    <source>
        <strain evidence="12">CCUG 54939</strain>
    </source>
</reference>
<dbReference type="Pfam" id="PF01168">
    <property type="entry name" value="Ala_racemase_N"/>
    <property type="match status" value="1"/>
</dbReference>
<dbReference type="SUPFAM" id="SSF51419">
    <property type="entry name" value="PLP-binding barrel"/>
    <property type="match status" value="1"/>
</dbReference>
<evidence type="ECO:0000256" key="1">
    <source>
        <dbReference type="ARBA" id="ARBA00000316"/>
    </source>
</evidence>
<dbReference type="EC" id="5.1.1.1" evidence="5 9"/>
<keyword evidence="6 9" id="KW-0663">Pyridoxal phosphate</keyword>
<dbReference type="RefSeq" id="WP_377151423.1">
    <property type="nucleotide sequence ID" value="NZ_JBHSAF010000006.1"/>
</dbReference>
<dbReference type="SMART" id="SM01005">
    <property type="entry name" value="Ala_racemase_C"/>
    <property type="match status" value="1"/>
</dbReference>
<comment type="similarity">
    <text evidence="4 9">Belongs to the alanine racemase family.</text>
</comment>
<organism evidence="11 12">
    <name type="scientific">Pseudaeromonas sharmana</name>
    <dbReference type="NCBI Taxonomy" id="328412"/>
    <lineage>
        <taxon>Bacteria</taxon>
        <taxon>Pseudomonadati</taxon>
        <taxon>Pseudomonadota</taxon>
        <taxon>Gammaproteobacteria</taxon>
        <taxon>Aeromonadales</taxon>
        <taxon>Aeromonadaceae</taxon>
        <taxon>Pseudaeromonas</taxon>
    </lineage>
</organism>
<evidence type="ECO:0000256" key="5">
    <source>
        <dbReference type="ARBA" id="ARBA00013089"/>
    </source>
</evidence>
<dbReference type="Gene3D" id="2.40.37.10">
    <property type="entry name" value="Lyase, Ornithine Decarboxylase, Chain A, domain 1"/>
    <property type="match status" value="1"/>
</dbReference>
<dbReference type="InterPro" id="IPR020622">
    <property type="entry name" value="Ala_racemase_pyridoxalP-BS"/>
</dbReference>
<dbReference type="Gene3D" id="3.20.20.10">
    <property type="entry name" value="Alanine racemase"/>
    <property type="match status" value="1"/>
</dbReference>
<evidence type="ECO:0000256" key="4">
    <source>
        <dbReference type="ARBA" id="ARBA00007880"/>
    </source>
</evidence>
<feature type="domain" description="Alanine racemase C-terminal" evidence="10">
    <location>
        <begin position="233"/>
        <end position="357"/>
    </location>
</feature>
<feature type="active site" description="Proton acceptor; specific for D-alanine" evidence="9">
    <location>
        <position position="34"/>
    </location>
</feature>
<dbReference type="InterPro" id="IPR029066">
    <property type="entry name" value="PLP-binding_barrel"/>
</dbReference>
<comment type="pathway">
    <text evidence="3">Cell wall biogenesis; peptidoglycan biosynthesis.</text>
</comment>
<evidence type="ECO:0000313" key="12">
    <source>
        <dbReference type="Proteomes" id="UP001595692"/>
    </source>
</evidence>
<comment type="cofactor">
    <cofactor evidence="2 9">
        <name>pyridoxal 5'-phosphate</name>
        <dbReference type="ChEBI" id="CHEBI:597326"/>
    </cofactor>
</comment>
<accession>A0ABV8CLS2</accession>
<evidence type="ECO:0000256" key="6">
    <source>
        <dbReference type="ARBA" id="ARBA00022898"/>
    </source>
</evidence>
<dbReference type="NCBIfam" id="TIGR00492">
    <property type="entry name" value="alr"/>
    <property type="match status" value="1"/>
</dbReference>
<gene>
    <name evidence="11" type="primary">alr</name>
    <name evidence="11" type="ORF">ACFOSS_06760</name>
</gene>
<protein>
    <recommendedName>
        <fullName evidence="5 9">Alanine racemase</fullName>
        <ecNumber evidence="5 9">5.1.1.1</ecNumber>
    </recommendedName>
</protein>
<dbReference type="PANTHER" id="PTHR30511">
    <property type="entry name" value="ALANINE RACEMASE"/>
    <property type="match status" value="1"/>
</dbReference>
<dbReference type="PRINTS" id="PR00992">
    <property type="entry name" value="ALARACEMASE"/>
</dbReference>
<keyword evidence="7 9" id="KW-0413">Isomerase</keyword>
<feature type="binding site" evidence="9">
    <location>
        <position position="302"/>
    </location>
    <ligand>
        <name>substrate</name>
    </ligand>
</feature>
<feature type="binding site" evidence="9">
    <location>
        <position position="129"/>
    </location>
    <ligand>
        <name>substrate</name>
    </ligand>
</feature>
<comment type="catalytic activity">
    <reaction evidence="1 9">
        <text>L-alanine = D-alanine</text>
        <dbReference type="Rhea" id="RHEA:20249"/>
        <dbReference type="ChEBI" id="CHEBI:57416"/>
        <dbReference type="ChEBI" id="CHEBI:57972"/>
        <dbReference type="EC" id="5.1.1.1"/>
    </reaction>
</comment>
<comment type="caution">
    <text evidence="11">The sequence shown here is derived from an EMBL/GenBank/DDBJ whole genome shotgun (WGS) entry which is preliminary data.</text>
</comment>
<dbReference type="PANTHER" id="PTHR30511:SF4">
    <property type="entry name" value="ALANINE RACEMASE, BIOSYNTHETIC"/>
    <property type="match status" value="1"/>
</dbReference>
<evidence type="ECO:0000256" key="2">
    <source>
        <dbReference type="ARBA" id="ARBA00001933"/>
    </source>
</evidence>
<dbReference type="SUPFAM" id="SSF50621">
    <property type="entry name" value="Alanine racemase C-terminal domain-like"/>
    <property type="match status" value="1"/>
</dbReference>
<dbReference type="GO" id="GO:0008784">
    <property type="term" value="F:alanine racemase activity"/>
    <property type="evidence" value="ECO:0007669"/>
    <property type="project" value="UniProtKB-EC"/>
</dbReference>
<proteinExistence type="inferred from homology"/>
<dbReference type="InterPro" id="IPR001608">
    <property type="entry name" value="Ala_racemase_N"/>
</dbReference>
<evidence type="ECO:0000259" key="10">
    <source>
        <dbReference type="SMART" id="SM01005"/>
    </source>
</evidence>
<evidence type="ECO:0000313" key="11">
    <source>
        <dbReference type="EMBL" id="MFC3913165.1"/>
    </source>
</evidence>
<evidence type="ECO:0000256" key="3">
    <source>
        <dbReference type="ARBA" id="ARBA00004752"/>
    </source>
</evidence>
<evidence type="ECO:0000256" key="7">
    <source>
        <dbReference type="ARBA" id="ARBA00023235"/>
    </source>
</evidence>
<keyword evidence="12" id="KW-1185">Reference proteome</keyword>
<dbReference type="InterPro" id="IPR000821">
    <property type="entry name" value="Ala_racemase"/>
</dbReference>
<comment type="function">
    <text evidence="9">Catalyzes the interconversion of L-alanine and D-alanine. May also act on other amino acids.</text>
</comment>